<comment type="subunit">
    <text evidence="2">Heterodimer composed of Spt4 and Spt5.</text>
</comment>
<keyword evidence="2" id="KW-0862">Zinc</keyword>
<dbReference type="NCBIfam" id="NF041664">
    <property type="entry name" value="RNAP_arch_Epp"/>
    <property type="match status" value="1"/>
</dbReference>
<evidence type="ECO:0000256" key="2">
    <source>
        <dbReference type="HAMAP-Rule" id="MF_00949"/>
    </source>
</evidence>
<feature type="domain" description="Spt4/RpoE2 zinc finger" evidence="3">
    <location>
        <begin position="2"/>
        <end position="62"/>
    </location>
</feature>
<feature type="binding site" evidence="2">
    <location>
        <position position="19"/>
    </location>
    <ligand>
        <name>Zn(2+)</name>
        <dbReference type="ChEBI" id="CHEBI:29105"/>
    </ligand>
</feature>
<sequence length="62" mass="7021">MAKACRVCHIIVEDNVNICPHCRVQDLSSEYTGEVFILNVEGSEIAKRMNITTPGRYALRVR</sequence>
<reference evidence="4" key="1">
    <citation type="journal article" date="2022" name="Nat. Microbiol.">
        <title>Unique mobile elements and scalable gene flow at the prokaryote-eukaryote boundary revealed by circularized Asgard archaea genomes.</title>
        <authorList>
            <person name="Wu F."/>
            <person name="Speth D.R."/>
            <person name="Philosof A."/>
            <person name="Cremiere A."/>
            <person name="Narayanan A."/>
            <person name="Barco R.A."/>
            <person name="Connon S.A."/>
            <person name="Amend J.P."/>
            <person name="Antoshechkin I.A."/>
            <person name="Orphan V.J."/>
        </authorList>
    </citation>
    <scope>NUCLEOTIDE SEQUENCE</scope>
    <source>
        <strain evidence="4">PM71</strain>
    </source>
</reference>
<feature type="binding site" evidence="2">
    <location>
        <position position="5"/>
    </location>
    <ligand>
        <name>Zn(2+)</name>
        <dbReference type="ChEBI" id="CHEBI:29105"/>
    </ligand>
</feature>
<dbReference type="InterPro" id="IPR022800">
    <property type="entry name" value="Spt4/RpoE2_Znf"/>
</dbReference>
<evidence type="ECO:0000256" key="1">
    <source>
        <dbReference type="ARBA" id="ARBA00023163"/>
    </source>
</evidence>
<dbReference type="InterPro" id="IPR029040">
    <property type="entry name" value="RPABC4/Spt4"/>
</dbReference>
<dbReference type="AlphaFoldDB" id="A0A9Y1BIJ1"/>
<dbReference type="PANTHER" id="PTHR40704:SF1">
    <property type="entry name" value="TRANSCRIPTION ELONGATION FACTOR SPT4"/>
    <property type="match status" value="1"/>
</dbReference>
<keyword evidence="2" id="KW-0479">Metal-binding</keyword>
<gene>
    <name evidence="2" type="primary">spt4</name>
    <name evidence="4" type="ORF">K9W45_07540</name>
</gene>
<feature type="binding site" evidence="2">
    <location>
        <position position="22"/>
    </location>
    <ligand>
        <name>Zn(2+)</name>
        <dbReference type="ChEBI" id="CHEBI:29105"/>
    </ligand>
</feature>
<dbReference type="PANTHER" id="PTHR40704">
    <property type="entry name" value="TRANSCRIPTION ELONGATION FACTOR SPT4"/>
    <property type="match status" value="1"/>
</dbReference>
<name>A0A9Y1BIJ1_9ARCH</name>
<proteinExistence type="inferred from homology"/>
<dbReference type="GO" id="GO:0006355">
    <property type="term" value="P:regulation of DNA-templated transcription"/>
    <property type="evidence" value="ECO:0007669"/>
    <property type="project" value="UniProtKB-UniRule"/>
</dbReference>
<dbReference type="InterPro" id="IPR038589">
    <property type="entry name" value="Spt4_dom_sf"/>
</dbReference>
<dbReference type="GO" id="GO:0008270">
    <property type="term" value="F:zinc ion binding"/>
    <property type="evidence" value="ECO:0007669"/>
    <property type="project" value="UniProtKB-UniRule"/>
</dbReference>
<protein>
    <recommendedName>
        <fullName evidence="2">Transcription elongation factor Spt4</fullName>
    </recommendedName>
</protein>
<dbReference type="SMART" id="SM01389">
    <property type="entry name" value="Spt4"/>
    <property type="match status" value="1"/>
</dbReference>
<dbReference type="SUPFAM" id="SSF63393">
    <property type="entry name" value="RNA polymerase subunits"/>
    <property type="match status" value="1"/>
</dbReference>
<dbReference type="HAMAP" id="MF_00949">
    <property type="entry name" value="Spt4_arch"/>
    <property type="match status" value="1"/>
</dbReference>
<dbReference type="Proteomes" id="UP001201020">
    <property type="component" value="Chromosome"/>
</dbReference>
<evidence type="ECO:0000259" key="3">
    <source>
        <dbReference type="SMART" id="SM01389"/>
    </source>
</evidence>
<dbReference type="Gene3D" id="2.20.28.90">
    <property type="match status" value="1"/>
</dbReference>
<dbReference type="EMBL" id="CP084166">
    <property type="protein sequence ID" value="UJG39714.1"/>
    <property type="molecule type" value="Genomic_DNA"/>
</dbReference>
<organism evidence="4">
    <name type="scientific">Candidatus Heimdallarchaeum aukensis</name>
    <dbReference type="NCBI Taxonomy" id="2876573"/>
    <lineage>
        <taxon>Archaea</taxon>
        <taxon>Promethearchaeati</taxon>
        <taxon>Candidatus Heimdallarchaeota</taxon>
        <taxon>Candidatus Heimdallarchaeia (ex Rinke et al. 2021) (nom. nud.)</taxon>
        <taxon>Candidatus Heimdallarchaeales</taxon>
        <taxon>Candidatus Heimdallarchaeaceae</taxon>
        <taxon>Candidatus Heimdallarchaeum</taxon>
    </lineage>
</organism>
<comment type="function">
    <text evidence="2">Stimulates transcription elongation.</text>
</comment>
<accession>A0A9Y1BIJ1</accession>
<keyword evidence="2" id="KW-0805">Transcription regulation</keyword>
<feature type="binding site" evidence="2">
    <location>
        <position position="8"/>
    </location>
    <ligand>
        <name>Zn(2+)</name>
        <dbReference type="ChEBI" id="CHEBI:29105"/>
    </ligand>
</feature>
<evidence type="ECO:0000313" key="4">
    <source>
        <dbReference type="EMBL" id="UJG39714.1"/>
    </source>
</evidence>
<keyword evidence="1 2" id="KW-0804">Transcription</keyword>
<comment type="similarity">
    <text evidence="2">Belongs to the archaeal Spt4 family.</text>
</comment>
<dbReference type="Pfam" id="PF06093">
    <property type="entry name" value="Spt4"/>
    <property type="match status" value="1"/>
</dbReference>
<dbReference type="GO" id="GO:0000428">
    <property type="term" value="C:DNA-directed RNA polymerase complex"/>
    <property type="evidence" value="ECO:0007669"/>
    <property type="project" value="UniProtKB-KW"/>
</dbReference>
<dbReference type="InterPro" id="IPR007178">
    <property type="entry name" value="Spt4_arch"/>
</dbReference>
<keyword evidence="4" id="KW-0240">DNA-directed RNA polymerase</keyword>